<evidence type="ECO:0000313" key="2">
    <source>
        <dbReference type="EMBL" id="KAH9590786.1"/>
    </source>
</evidence>
<feature type="region of interest" description="Disordered" evidence="1">
    <location>
        <begin position="1"/>
        <end position="26"/>
    </location>
</feature>
<keyword evidence="3" id="KW-1185">Reference proteome</keyword>
<gene>
    <name evidence="2" type="ORF">MS3_00003327</name>
</gene>
<dbReference type="EMBL" id="AMPZ03000002">
    <property type="protein sequence ID" value="KAH9590786.1"/>
    <property type="molecule type" value="Genomic_DNA"/>
</dbReference>
<accession>A0A922LPF2</accession>
<organism evidence="2 3">
    <name type="scientific">Schistosoma haematobium</name>
    <name type="common">Blood fluke</name>
    <dbReference type="NCBI Taxonomy" id="6185"/>
    <lineage>
        <taxon>Eukaryota</taxon>
        <taxon>Metazoa</taxon>
        <taxon>Spiralia</taxon>
        <taxon>Lophotrochozoa</taxon>
        <taxon>Platyhelminthes</taxon>
        <taxon>Trematoda</taxon>
        <taxon>Digenea</taxon>
        <taxon>Strigeidida</taxon>
        <taxon>Schistosomatoidea</taxon>
        <taxon>Schistosomatidae</taxon>
        <taxon>Schistosoma</taxon>
    </lineage>
</organism>
<dbReference type="Proteomes" id="UP000471633">
    <property type="component" value="Unassembled WGS sequence"/>
</dbReference>
<protein>
    <submittedName>
        <fullName evidence="2">Uncharacterized protein</fullName>
    </submittedName>
</protein>
<comment type="caution">
    <text evidence="2">The sequence shown here is derived from an EMBL/GenBank/DDBJ whole genome shotgun (WGS) entry which is preliminary data.</text>
</comment>
<proteinExistence type="predicted"/>
<reference evidence="2" key="1">
    <citation type="journal article" date="2012" name="Nat. Genet.">
        <title>Whole-genome sequence of Schistosoma haematobium.</title>
        <authorList>
            <person name="Young N.D."/>
            <person name="Jex A.R."/>
            <person name="Li B."/>
            <person name="Liu S."/>
            <person name="Yang L."/>
            <person name="Xiong Z."/>
            <person name="Li Y."/>
            <person name="Cantacessi C."/>
            <person name="Hall R.S."/>
            <person name="Xu X."/>
            <person name="Chen F."/>
            <person name="Wu X."/>
            <person name="Zerlotini A."/>
            <person name="Oliveira G."/>
            <person name="Hofmann A."/>
            <person name="Zhang G."/>
            <person name="Fang X."/>
            <person name="Kang Y."/>
            <person name="Campbell B.E."/>
            <person name="Loukas A."/>
            <person name="Ranganathan S."/>
            <person name="Rollinson D."/>
            <person name="Rinaldi G."/>
            <person name="Brindley P.J."/>
            <person name="Yang H."/>
            <person name="Wang J."/>
            <person name="Wang J."/>
            <person name="Gasser R.B."/>
        </authorList>
    </citation>
    <scope>NUCLEOTIDE SEQUENCE</scope>
</reference>
<name>A0A922LPF2_SCHHA</name>
<dbReference type="RefSeq" id="XP_051071122.1">
    <property type="nucleotide sequence ID" value="XM_051211087.1"/>
</dbReference>
<dbReference type="GeneID" id="75577081"/>
<reference evidence="2" key="3">
    <citation type="submission" date="2021-06" db="EMBL/GenBank/DDBJ databases">
        <title>Chromosome-level genome assembly for S. haematobium.</title>
        <authorList>
            <person name="Stroehlein A.J."/>
        </authorList>
    </citation>
    <scope>NUCLEOTIDE SEQUENCE</scope>
</reference>
<dbReference type="KEGG" id="shx:MS3_00003327"/>
<feature type="compositionally biased region" description="Basic and acidic residues" evidence="1">
    <location>
        <begin position="9"/>
        <end position="19"/>
    </location>
</feature>
<sequence length="132" mass="15033">MGSDNNAHNFDEISYKNEENISAESNDGQRSNVILFDVDFPNDPSSADEILNEFENNASEEPNSDLKSKIVHYHLVISSGFYTQCGKHVLNKVELIVTWGYEDPTRFCGGGWTRKNFKIRTPTPDLQKKGRY</sequence>
<dbReference type="CTD" id="75577081"/>
<dbReference type="AlphaFoldDB" id="A0A922LPF2"/>
<evidence type="ECO:0000256" key="1">
    <source>
        <dbReference type="SAM" id="MobiDB-lite"/>
    </source>
</evidence>
<reference evidence="2" key="2">
    <citation type="journal article" date="2019" name="Gigascience">
        <title>High-quality Schistosoma haematobium genome achieved by single-molecule and long-range sequencing.</title>
        <authorList>
            <person name="Stroehlein A.J."/>
            <person name="Korhonen P.K."/>
            <person name="Chong T.M."/>
            <person name="Lim Y.L."/>
            <person name="Chan K.G."/>
            <person name="Webster B."/>
            <person name="Rollinson D."/>
            <person name="Brindley P.J."/>
            <person name="Gasser R.B."/>
            <person name="Young N.D."/>
        </authorList>
    </citation>
    <scope>NUCLEOTIDE SEQUENCE</scope>
</reference>
<evidence type="ECO:0000313" key="3">
    <source>
        <dbReference type="Proteomes" id="UP000471633"/>
    </source>
</evidence>
<reference evidence="2" key="4">
    <citation type="journal article" date="2022" name="PLoS Pathog.">
        <title>Chromosome-level genome of Schistosoma haematobium underpins genome-wide explorations of molecular variation.</title>
        <authorList>
            <person name="Stroehlein A.J."/>
            <person name="Korhonen P.K."/>
            <person name="Lee V.V."/>
            <person name="Ralph S.A."/>
            <person name="Mentink-Kane M."/>
            <person name="You H."/>
            <person name="McManus D.P."/>
            <person name="Tchuente L.T."/>
            <person name="Stothard J.R."/>
            <person name="Kaur P."/>
            <person name="Dudchenko O."/>
            <person name="Aiden E.L."/>
            <person name="Yang B."/>
            <person name="Yang H."/>
            <person name="Emery A.M."/>
            <person name="Webster B.L."/>
            <person name="Brindley P.J."/>
            <person name="Rollinson D."/>
            <person name="Chang B.C.H."/>
            <person name="Gasser R.B."/>
            <person name="Young N.D."/>
        </authorList>
    </citation>
    <scope>NUCLEOTIDE SEQUENCE</scope>
</reference>